<protein>
    <recommendedName>
        <fullName evidence="1">YdhG-like domain-containing protein</fullName>
    </recommendedName>
</protein>
<comment type="caution">
    <text evidence="2">The sequence shown here is derived from an EMBL/GenBank/DDBJ whole genome shotgun (WGS) entry which is preliminary data.</text>
</comment>
<feature type="domain" description="YdhG-like" evidence="1">
    <location>
        <begin position="19"/>
        <end position="114"/>
    </location>
</feature>
<evidence type="ECO:0000259" key="1">
    <source>
        <dbReference type="Pfam" id="PF08818"/>
    </source>
</evidence>
<dbReference type="RefSeq" id="WP_154766649.1">
    <property type="nucleotide sequence ID" value="NZ_WLYK01000001.1"/>
</dbReference>
<evidence type="ECO:0000313" key="3">
    <source>
        <dbReference type="Proteomes" id="UP000460221"/>
    </source>
</evidence>
<evidence type="ECO:0000313" key="2">
    <source>
        <dbReference type="EMBL" id="MTD12616.1"/>
    </source>
</evidence>
<proteinExistence type="predicted"/>
<organism evidence="2 3">
    <name type="scientific">Nakamurella alba</name>
    <dbReference type="NCBI Taxonomy" id="2665158"/>
    <lineage>
        <taxon>Bacteria</taxon>
        <taxon>Bacillati</taxon>
        <taxon>Actinomycetota</taxon>
        <taxon>Actinomycetes</taxon>
        <taxon>Nakamurellales</taxon>
        <taxon>Nakamurellaceae</taxon>
        <taxon>Nakamurella</taxon>
    </lineage>
</organism>
<reference evidence="2 3" key="1">
    <citation type="submission" date="2019-11" db="EMBL/GenBank/DDBJ databases">
        <authorList>
            <person name="Jiang L.-Q."/>
        </authorList>
    </citation>
    <scope>NUCLEOTIDE SEQUENCE [LARGE SCALE GENOMIC DNA]</scope>
    <source>
        <strain evidence="2 3">YIM 132087</strain>
    </source>
</reference>
<name>A0A7K1FEW6_9ACTN</name>
<dbReference type="EMBL" id="WLYK01000001">
    <property type="protein sequence ID" value="MTD12616.1"/>
    <property type="molecule type" value="Genomic_DNA"/>
</dbReference>
<gene>
    <name evidence="2" type="ORF">GIS00_01485</name>
</gene>
<dbReference type="Pfam" id="PF08818">
    <property type="entry name" value="DUF1801"/>
    <property type="match status" value="1"/>
</dbReference>
<keyword evidence="3" id="KW-1185">Reference proteome</keyword>
<dbReference type="InterPro" id="IPR014922">
    <property type="entry name" value="YdhG-like"/>
</dbReference>
<dbReference type="AlphaFoldDB" id="A0A7K1FEW6"/>
<dbReference type="Proteomes" id="UP000460221">
    <property type="component" value="Unassembled WGS sequence"/>
</dbReference>
<sequence>MGEVDIDDLRAPLAGLVRGLQQILGEELPDATVEHDPGRSLIGYTYLPGTYKGLVAAIAVHGAHVNLMLSKGADLLELDEHGLLVGTGKKARHIVFRETDDLDRPGIRELIRETARRTPRA</sequence>
<accession>A0A7K1FEW6</accession>